<dbReference type="Pfam" id="PF05365">
    <property type="entry name" value="UCR_UQCRX_QCR9"/>
    <property type="match status" value="1"/>
</dbReference>
<dbReference type="OrthoDB" id="44067at2759"/>
<comment type="function">
    <text evidence="11">Component of the ubiquinol-cytochrome c oxidoreductase, a multisubunit transmembrane complex that is part of the mitochondrial electron transport chain which drives oxidative phosphorylation. The complex plays an important role in the uptake of multiple carbon sources present in different host niches.</text>
</comment>
<keyword evidence="8" id="KW-1133">Transmembrane helix</keyword>
<dbReference type="EMBL" id="KQ241723">
    <property type="protein sequence ID" value="KNC85054.1"/>
    <property type="molecule type" value="Genomic_DNA"/>
</dbReference>
<evidence type="ECO:0000256" key="9">
    <source>
        <dbReference type="ARBA" id="ARBA00023128"/>
    </source>
</evidence>
<proteinExistence type="inferred from homology"/>
<dbReference type="GO" id="GO:0006122">
    <property type="term" value="P:mitochondrial electron transport, ubiquinol to cytochrome c"/>
    <property type="evidence" value="ECO:0007669"/>
    <property type="project" value="UniProtKB-UniRule"/>
</dbReference>
<evidence type="ECO:0000256" key="8">
    <source>
        <dbReference type="ARBA" id="ARBA00022989"/>
    </source>
</evidence>
<evidence type="ECO:0000256" key="3">
    <source>
        <dbReference type="ARBA" id="ARBA00022448"/>
    </source>
</evidence>
<evidence type="ECO:0000256" key="6">
    <source>
        <dbReference type="ARBA" id="ARBA00022792"/>
    </source>
</evidence>
<evidence type="ECO:0000256" key="5">
    <source>
        <dbReference type="ARBA" id="ARBA00022692"/>
    </source>
</evidence>
<evidence type="ECO:0000256" key="11">
    <source>
        <dbReference type="RuleBase" id="RU368056"/>
    </source>
</evidence>
<evidence type="ECO:0000256" key="12">
    <source>
        <dbReference type="SAM" id="SignalP"/>
    </source>
</evidence>
<keyword evidence="9 11" id="KW-0496">Mitochondrion</keyword>
<keyword evidence="6 11" id="KW-0999">Mitochondrion inner membrane</keyword>
<dbReference type="GeneID" id="25903251"/>
<dbReference type="Gene3D" id="1.20.5.260">
    <property type="entry name" value="Cytochrome b-c1 complex subunit 9"/>
    <property type="match status" value="1"/>
</dbReference>
<keyword evidence="5" id="KW-0812">Transmembrane</keyword>
<gene>
    <name evidence="13" type="ORF">SARC_02747</name>
</gene>
<dbReference type="InterPro" id="IPR008027">
    <property type="entry name" value="QCR9"/>
</dbReference>
<dbReference type="PANTHER" id="PTHR12980:SF0">
    <property type="entry name" value="CYTOCHROME B-C1 COMPLEX SUBUNIT 9"/>
    <property type="match status" value="1"/>
</dbReference>
<dbReference type="InterPro" id="IPR036656">
    <property type="entry name" value="QCR9_sf"/>
</dbReference>
<dbReference type="Proteomes" id="UP000054560">
    <property type="component" value="Unassembled WGS sequence"/>
</dbReference>
<evidence type="ECO:0000256" key="10">
    <source>
        <dbReference type="ARBA" id="ARBA00023136"/>
    </source>
</evidence>
<keyword evidence="10" id="KW-0472">Membrane</keyword>
<feature type="signal peptide" evidence="12">
    <location>
        <begin position="1"/>
        <end position="27"/>
    </location>
</feature>
<dbReference type="PANTHER" id="PTHR12980">
    <property type="entry name" value="UBIQUINOL-CYTOCHROME C REDUCTASE COMPLEX, SUBUNIT X"/>
    <property type="match status" value="1"/>
</dbReference>
<dbReference type="RefSeq" id="XP_014158956.1">
    <property type="nucleotide sequence ID" value="XM_014303481.1"/>
</dbReference>
<protein>
    <recommendedName>
        <fullName evidence="11">Complex III subunit 9</fullName>
    </recommendedName>
</protein>
<dbReference type="GO" id="GO:0045275">
    <property type="term" value="C:respiratory chain complex III"/>
    <property type="evidence" value="ECO:0007669"/>
    <property type="project" value="UniProtKB-UniRule"/>
</dbReference>
<keyword evidence="4 11" id="KW-0679">Respiratory chain</keyword>
<dbReference type="GO" id="GO:0005743">
    <property type="term" value="C:mitochondrial inner membrane"/>
    <property type="evidence" value="ECO:0007669"/>
    <property type="project" value="UniProtKB-SubCell"/>
</dbReference>
<dbReference type="FunFam" id="1.20.5.260:FF:000001">
    <property type="entry name" value="Cytochrome b-c1 complex subunit 9"/>
    <property type="match status" value="1"/>
</dbReference>
<evidence type="ECO:0000256" key="4">
    <source>
        <dbReference type="ARBA" id="ARBA00022660"/>
    </source>
</evidence>
<keyword evidence="12" id="KW-0732">Signal</keyword>
<feature type="chain" id="PRO_5005539157" description="Complex III subunit 9" evidence="12">
    <location>
        <begin position="28"/>
        <end position="61"/>
    </location>
</feature>
<organism evidence="13 14">
    <name type="scientific">Sphaeroforma arctica JP610</name>
    <dbReference type="NCBI Taxonomy" id="667725"/>
    <lineage>
        <taxon>Eukaryota</taxon>
        <taxon>Ichthyosporea</taxon>
        <taxon>Ichthyophonida</taxon>
        <taxon>Sphaeroforma</taxon>
    </lineage>
</organism>
<sequence>MIGAIYRTCMRSNASFMATFLVAGVFAEQVFEMSADNFYDNYNKGKLWKHIGPAIEANEAN</sequence>
<evidence type="ECO:0000256" key="1">
    <source>
        <dbReference type="ARBA" id="ARBA00004434"/>
    </source>
</evidence>
<evidence type="ECO:0000313" key="13">
    <source>
        <dbReference type="EMBL" id="KNC85054.1"/>
    </source>
</evidence>
<evidence type="ECO:0000256" key="7">
    <source>
        <dbReference type="ARBA" id="ARBA00022982"/>
    </source>
</evidence>
<keyword evidence="14" id="KW-1185">Reference proteome</keyword>
<accession>A0A0L0G811</accession>
<comment type="similarity">
    <text evidence="2 11">Belongs to the UQCR10/QCR9 family.</text>
</comment>
<keyword evidence="7 11" id="KW-0249">Electron transport</keyword>
<dbReference type="AlphaFoldDB" id="A0A0L0G811"/>
<reference evidence="13 14" key="1">
    <citation type="submission" date="2011-02" db="EMBL/GenBank/DDBJ databases">
        <title>The Genome Sequence of Sphaeroforma arctica JP610.</title>
        <authorList>
            <consortium name="The Broad Institute Genome Sequencing Platform"/>
            <person name="Russ C."/>
            <person name="Cuomo C."/>
            <person name="Young S.K."/>
            <person name="Zeng Q."/>
            <person name="Gargeya S."/>
            <person name="Alvarado L."/>
            <person name="Berlin A."/>
            <person name="Chapman S.B."/>
            <person name="Chen Z."/>
            <person name="Freedman E."/>
            <person name="Gellesch M."/>
            <person name="Goldberg J."/>
            <person name="Griggs A."/>
            <person name="Gujja S."/>
            <person name="Heilman E."/>
            <person name="Heiman D."/>
            <person name="Howarth C."/>
            <person name="Mehta T."/>
            <person name="Neiman D."/>
            <person name="Pearson M."/>
            <person name="Roberts A."/>
            <person name="Saif S."/>
            <person name="Shea T."/>
            <person name="Shenoy N."/>
            <person name="Sisk P."/>
            <person name="Stolte C."/>
            <person name="Sykes S."/>
            <person name="White J."/>
            <person name="Yandava C."/>
            <person name="Burger G."/>
            <person name="Gray M.W."/>
            <person name="Holland P.W.H."/>
            <person name="King N."/>
            <person name="Lang F.B.F."/>
            <person name="Roger A.J."/>
            <person name="Ruiz-Trillo I."/>
            <person name="Haas B."/>
            <person name="Nusbaum C."/>
            <person name="Birren B."/>
        </authorList>
    </citation>
    <scope>NUCLEOTIDE SEQUENCE [LARGE SCALE GENOMIC DNA]</scope>
    <source>
        <strain evidence="13 14">JP610</strain>
    </source>
</reference>
<comment type="subunit">
    <text evidence="11">Component of the ubiquinol-cytochrome c oxidoreductase (cytochrome b-c1 complex, complex III, CIII), a multisubunit enzyme composed of 3 respiratory subunits cytochrome b, cytochrome c1 and Rieske protein, 2 core protein subunits, and additional low-molecular weight protein subunits.</text>
</comment>
<comment type="subcellular location">
    <subcellularLocation>
        <location evidence="1 11">Mitochondrion inner membrane</location>
        <topology evidence="1 11">Single-pass membrane protein</topology>
    </subcellularLocation>
</comment>
<keyword evidence="3 11" id="KW-0813">Transport</keyword>
<evidence type="ECO:0000256" key="2">
    <source>
        <dbReference type="ARBA" id="ARBA00007856"/>
    </source>
</evidence>
<dbReference type="SUPFAM" id="SSF81514">
    <property type="entry name" value="Subunit X (non-heme 7 kDa protein) of cytochrome bc1 complex (Ubiquinol-cytochrome c reductase)"/>
    <property type="match status" value="1"/>
</dbReference>
<name>A0A0L0G811_9EUKA</name>
<evidence type="ECO:0000313" key="14">
    <source>
        <dbReference type="Proteomes" id="UP000054560"/>
    </source>
</evidence>